<proteinExistence type="predicted"/>
<evidence type="ECO:0000313" key="2">
    <source>
        <dbReference type="EMBL" id="TWU64461.1"/>
    </source>
</evidence>
<dbReference type="EMBL" id="SJPZ01000001">
    <property type="protein sequence ID" value="TWU64461.1"/>
    <property type="molecule type" value="Genomic_DNA"/>
</dbReference>
<accession>A0A5C6FPZ5</accession>
<protein>
    <recommendedName>
        <fullName evidence="1">Transposase IS200-like domain-containing protein</fullName>
    </recommendedName>
</protein>
<dbReference type="Gene3D" id="3.30.70.1290">
    <property type="entry name" value="Transposase IS200-like"/>
    <property type="match status" value="1"/>
</dbReference>
<dbReference type="AlphaFoldDB" id="A0A5C6FPZ5"/>
<evidence type="ECO:0000259" key="1">
    <source>
        <dbReference type="Pfam" id="PF01797"/>
    </source>
</evidence>
<dbReference type="GO" id="GO:0003677">
    <property type="term" value="F:DNA binding"/>
    <property type="evidence" value="ECO:0007669"/>
    <property type="project" value="InterPro"/>
</dbReference>
<dbReference type="Proteomes" id="UP000316476">
    <property type="component" value="Unassembled WGS sequence"/>
</dbReference>
<dbReference type="InterPro" id="IPR002686">
    <property type="entry name" value="Transposase_17"/>
</dbReference>
<dbReference type="Pfam" id="PF01797">
    <property type="entry name" value="Y1_Tnp"/>
    <property type="match status" value="1"/>
</dbReference>
<feature type="domain" description="Transposase IS200-like" evidence="1">
    <location>
        <begin position="55"/>
        <end position="130"/>
    </location>
</feature>
<name>A0A5C6FPZ5_9PLAN</name>
<dbReference type="RefSeq" id="WP_146410142.1">
    <property type="nucleotide sequence ID" value="NZ_SJPZ01000001.1"/>
</dbReference>
<sequence length="160" mass="18441">MNDSPLGLFITWTVYGTFLPGDARHWRHRIGGEQPSSAGLQRWHQERLVHPVILLDNKMRQLASDSIAEMTDFRDWTIWNIQARTNHVHVVVSAPGYAPALVRDQMKAQATRGLRRSFPVFVDRPVWTTKGDIQFLDTEADIETCVRYLSEAQDRKGRDQ</sequence>
<evidence type="ECO:0000313" key="3">
    <source>
        <dbReference type="Proteomes" id="UP000316476"/>
    </source>
</evidence>
<gene>
    <name evidence="2" type="ORF">V7x_00030</name>
</gene>
<dbReference type="GO" id="GO:0006313">
    <property type="term" value="P:DNA transposition"/>
    <property type="evidence" value="ECO:0007669"/>
    <property type="project" value="InterPro"/>
</dbReference>
<dbReference type="InterPro" id="IPR036515">
    <property type="entry name" value="Transposase_17_sf"/>
</dbReference>
<dbReference type="GO" id="GO:0004803">
    <property type="term" value="F:transposase activity"/>
    <property type="evidence" value="ECO:0007669"/>
    <property type="project" value="InterPro"/>
</dbReference>
<organism evidence="2 3">
    <name type="scientific">Crateriforma conspicua</name>
    <dbReference type="NCBI Taxonomy" id="2527996"/>
    <lineage>
        <taxon>Bacteria</taxon>
        <taxon>Pseudomonadati</taxon>
        <taxon>Planctomycetota</taxon>
        <taxon>Planctomycetia</taxon>
        <taxon>Planctomycetales</taxon>
        <taxon>Planctomycetaceae</taxon>
        <taxon>Crateriforma</taxon>
    </lineage>
</organism>
<reference evidence="2 3" key="1">
    <citation type="submission" date="2019-02" db="EMBL/GenBank/DDBJ databases">
        <title>Deep-cultivation of Planctomycetes and their phenomic and genomic characterization uncovers novel biology.</title>
        <authorList>
            <person name="Wiegand S."/>
            <person name="Jogler M."/>
            <person name="Boedeker C."/>
            <person name="Pinto D."/>
            <person name="Vollmers J."/>
            <person name="Rivas-Marin E."/>
            <person name="Kohn T."/>
            <person name="Peeters S.H."/>
            <person name="Heuer A."/>
            <person name="Rast P."/>
            <person name="Oberbeckmann S."/>
            <person name="Bunk B."/>
            <person name="Jeske O."/>
            <person name="Meyerdierks A."/>
            <person name="Storesund J.E."/>
            <person name="Kallscheuer N."/>
            <person name="Luecker S."/>
            <person name="Lage O.M."/>
            <person name="Pohl T."/>
            <person name="Merkel B.J."/>
            <person name="Hornburger P."/>
            <person name="Mueller R.-W."/>
            <person name="Bruemmer F."/>
            <person name="Labrenz M."/>
            <person name="Spormann A.M."/>
            <person name="Op Den Camp H."/>
            <person name="Overmann J."/>
            <person name="Amann R."/>
            <person name="Jetten M.S.M."/>
            <person name="Mascher T."/>
            <person name="Medema M.H."/>
            <person name="Devos D.P."/>
            <person name="Kaster A.-K."/>
            <person name="Ovreas L."/>
            <person name="Rohde M."/>
            <person name="Galperin M.Y."/>
            <person name="Jogler C."/>
        </authorList>
    </citation>
    <scope>NUCLEOTIDE SEQUENCE [LARGE SCALE GENOMIC DNA]</scope>
    <source>
        <strain evidence="2 3">V7</strain>
    </source>
</reference>
<dbReference type="SUPFAM" id="SSF143422">
    <property type="entry name" value="Transposase IS200-like"/>
    <property type="match status" value="1"/>
</dbReference>
<comment type="caution">
    <text evidence="2">The sequence shown here is derived from an EMBL/GenBank/DDBJ whole genome shotgun (WGS) entry which is preliminary data.</text>
</comment>
<dbReference type="OrthoDB" id="274221at2"/>